<dbReference type="EMBL" id="JARLKY010000059">
    <property type="protein sequence ID" value="MEC0229910.1"/>
    <property type="molecule type" value="Genomic_DNA"/>
</dbReference>
<protein>
    <submittedName>
        <fullName evidence="1">Glycosyl hydrolase</fullName>
    </submittedName>
</protein>
<dbReference type="RefSeq" id="WP_326073961.1">
    <property type="nucleotide sequence ID" value="NZ_JARLKY010000059.1"/>
</dbReference>
<dbReference type="InterPro" id="IPR053161">
    <property type="entry name" value="Ulvan_degrading_GH"/>
</dbReference>
<dbReference type="PANTHER" id="PTHR36848:SF2">
    <property type="entry name" value="SECRETED PROTEIN"/>
    <property type="match status" value="1"/>
</dbReference>
<comment type="caution">
    <text evidence="1">The sequence shown here is derived from an EMBL/GenBank/DDBJ whole genome shotgun (WGS) entry which is preliminary data.</text>
</comment>
<sequence length="1102" mass="125250">MEQFMNPGAEYRIQPFWFWNGDMNNEEIERQIAEMDAKGVGGFFICPRQGLQIPYLSETWFEKVRFAIEAAKKRGMHVWLYDEYPYPSGIAGGEVTLLHPDAKHQTLVTTEIRVSGGSKVRQEYPWAKVIYAKAVPVTEDGVRKWEQMVDLKDAIGNLQADPVFQKTGLTTYNQKRFFTYRTIFQLDWEAPASAYEWDILVYQEKEIEDFKYYGTFVDPCHKEAMQTFINLTHERYARHIGSEFGDTVKGMFTDEIGLLGSMPWTPRLEAYFQERNGYSIEEHIAALSYSDYKDAARIRYDYFQALHELLTQSYHKQVYDWCDQHGLQYLAEVPSIRMTTQRFSHIPGGDSAHEKLGRSLEWILRRYACSFRDNPKMTSSIARQLGRQRNVDECFHSVGWSMNMQDAKWMIDRMAALGTNFYAFHAFFYTVDGLTQHDAPPSQFYQNPYWSHFRKLGDYTGRISYMMAQGVADIRIAMLDPTTSFWTHMGNPLHHFDYGGEDEAEKAKLEQLKEDWRSLAVNLLQTRRDYDHLDPELLAEAVIENGKLVIGDAAYAVLLLPPMANLEQKAWEAAKRFLAAGGTVISFGLVPSQRIEAGNTVPEEAVQAFGLPQAPDGYYWQGEEQQAPEHQDIFKGGQSAYFIPRKGASSPKEALHKLDLLLDEVLPRAVTLDCGTANRSFLLQSRYVSEQAYIIFASNQEGEAWDTQITADLSAIWPDANLNSSIEAEVLDLETGGSSPLRIEANGECIGFPMHFAAYGSRMIQLRRREQELAAPADEAVNNPSAMRLSIEAEGAWKQKALTPNTVRFENFQLSMGDDLDGQGEWVQAKTFIDQCADLAETCKLPVSFAQIFGTPKKMKLAYPIPCRYQARFYVERIPEQCELLMDQSAILGDWQLAVNHTLYAKSDFNKRIVCDNSNGVCDVRASLVEGWNELTVDVNIQEDWHGIVDALYLYGTFGVQFTGESGESVCPILTDLPAAASSLAADSYYPGYPYFAGTLSFTRELWLDALPATERFELAFNHWDVHDLIEVLINGNSLGVRPWSPYVWEGSAANLRQGANQLEVRVTGTLIGMLEGKYFDYQEHRVADIHGERSTSHAKHS</sequence>
<organism evidence="1 2">
    <name type="scientific">Paenibacillus alba</name>
    <dbReference type="NCBI Taxonomy" id="1197127"/>
    <lineage>
        <taxon>Bacteria</taxon>
        <taxon>Bacillati</taxon>
        <taxon>Bacillota</taxon>
        <taxon>Bacilli</taxon>
        <taxon>Bacillales</taxon>
        <taxon>Paenibacillaceae</taxon>
        <taxon>Paenibacillus</taxon>
    </lineage>
</organism>
<proteinExistence type="predicted"/>
<evidence type="ECO:0000313" key="1">
    <source>
        <dbReference type="EMBL" id="MEC0229910.1"/>
    </source>
</evidence>
<evidence type="ECO:0000313" key="2">
    <source>
        <dbReference type="Proteomes" id="UP001338137"/>
    </source>
</evidence>
<dbReference type="Proteomes" id="UP001338137">
    <property type="component" value="Unassembled WGS sequence"/>
</dbReference>
<reference evidence="1 2" key="1">
    <citation type="submission" date="2023-03" db="EMBL/GenBank/DDBJ databases">
        <title>Bacillus Genome Sequencing.</title>
        <authorList>
            <person name="Dunlap C."/>
        </authorList>
    </citation>
    <scope>NUCLEOTIDE SEQUENCE [LARGE SCALE GENOMIC DNA]</scope>
    <source>
        <strain evidence="1 2">BD-533</strain>
    </source>
</reference>
<dbReference type="GO" id="GO:0016787">
    <property type="term" value="F:hydrolase activity"/>
    <property type="evidence" value="ECO:0007669"/>
    <property type="project" value="UniProtKB-KW"/>
</dbReference>
<dbReference type="PANTHER" id="PTHR36848">
    <property type="entry name" value="DNA-BINDING PROTEIN (PUTATIVE SECRETED PROTEIN)-RELATED"/>
    <property type="match status" value="1"/>
</dbReference>
<accession>A0ABU6G6V2</accession>
<gene>
    <name evidence="1" type="ORF">P4I72_22520</name>
</gene>
<name>A0ABU6G6V2_9BACL</name>
<keyword evidence="2" id="KW-1185">Reference proteome</keyword>
<keyword evidence="1" id="KW-0378">Hydrolase</keyword>
<dbReference type="Pfam" id="PF17132">
    <property type="entry name" value="Glyco_hydro_106"/>
    <property type="match status" value="1"/>
</dbReference>